<proteinExistence type="predicted"/>
<dbReference type="AlphaFoldDB" id="A0A226WQ36"/>
<sequence>MSRDHPVREMCDLASSGITWQICIPRYPGVASIQNTVFSRF</sequence>
<dbReference type="Proteomes" id="UP000214720">
    <property type="component" value="Unassembled WGS sequence"/>
</dbReference>
<name>A0A226WQ36_CABSO</name>
<evidence type="ECO:0000313" key="1">
    <source>
        <dbReference type="EMBL" id="OXC73213.1"/>
    </source>
</evidence>
<evidence type="ECO:0000313" key="2">
    <source>
        <dbReference type="Proteomes" id="UP000214720"/>
    </source>
</evidence>
<organism evidence="1 2">
    <name type="scientific">Caballeronia sordidicola</name>
    <name type="common">Burkholderia sordidicola</name>
    <dbReference type="NCBI Taxonomy" id="196367"/>
    <lineage>
        <taxon>Bacteria</taxon>
        <taxon>Pseudomonadati</taxon>
        <taxon>Pseudomonadota</taxon>
        <taxon>Betaproteobacteria</taxon>
        <taxon>Burkholderiales</taxon>
        <taxon>Burkholderiaceae</taxon>
        <taxon>Caballeronia</taxon>
    </lineage>
</organism>
<accession>A0A226WQ36</accession>
<dbReference type="EMBL" id="MTHB01000256">
    <property type="protein sequence ID" value="OXC73213.1"/>
    <property type="molecule type" value="Genomic_DNA"/>
</dbReference>
<protein>
    <submittedName>
        <fullName evidence="1">Uncharacterized protein</fullName>
    </submittedName>
</protein>
<comment type="caution">
    <text evidence="1">The sequence shown here is derived from an EMBL/GenBank/DDBJ whole genome shotgun (WGS) entry which is preliminary data.</text>
</comment>
<gene>
    <name evidence="1" type="ORF">BSU04_38370</name>
</gene>
<reference evidence="2" key="1">
    <citation type="submission" date="2017-01" db="EMBL/GenBank/DDBJ databases">
        <title>Genome Analysis of Deinococcus marmoris KOPRI26562.</title>
        <authorList>
            <person name="Kim J.H."/>
            <person name="Oh H.-M."/>
        </authorList>
    </citation>
    <scope>NUCLEOTIDE SEQUENCE [LARGE SCALE GENOMIC DNA]</scope>
    <source>
        <strain evidence="2">PAMC 26633</strain>
    </source>
</reference>